<feature type="non-terminal residue" evidence="8">
    <location>
        <position position="1"/>
    </location>
</feature>
<evidence type="ECO:0000313" key="9">
    <source>
        <dbReference type="Proteomes" id="UP000824469"/>
    </source>
</evidence>
<sequence length="328" mass="37223">MMRLGCPQQLRLVGQKKKLISNIVCEQKRKMKMKAVAWRMVNAIPEWVDEIKERGMQQRRALYTHEDWLKHRSSKRHIRHWLSSFSSRVILSLIPPMGALTVYAAAVAAYNTGVAGAGFFPLLHASTLPSELVAPALALLLVFRTEASYSRYDEGRKTWTNVISTTKDFARHANAWIGSHGTRTPDLINYIMAFPVALKCHIIDGSDVEQDLGRLLSKQDLALVLSSHHRPNCIIQFLSASIAHDLRLDDSKKRILDCHISEFNEAVSVCERLIRTPIPLSYTRLTSRLLVFWHLSLPVILWDECHWMVVPATLFSASSLFCIEEVGV</sequence>
<proteinExistence type="predicted"/>
<keyword evidence="2" id="KW-0813">Transport</keyword>
<name>A0AA38GYY1_TAXCH</name>
<feature type="transmembrane region" description="Helical" evidence="7">
    <location>
        <begin position="89"/>
        <end position="110"/>
    </location>
</feature>
<dbReference type="EMBL" id="JAHRHJ020000001">
    <property type="protein sequence ID" value="KAH9331332.1"/>
    <property type="molecule type" value="Genomic_DNA"/>
</dbReference>
<gene>
    <name evidence="8" type="ORF">KI387_003440</name>
</gene>
<evidence type="ECO:0000256" key="4">
    <source>
        <dbReference type="ARBA" id="ARBA00022989"/>
    </source>
</evidence>
<evidence type="ECO:0000256" key="6">
    <source>
        <dbReference type="ARBA" id="ARBA00023136"/>
    </source>
</evidence>
<keyword evidence="5" id="KW-0406">Ion transport</keyword>
<comment type="caution">
    <text evidence="8">The sequence shown here is derived from an EMBL/GenBank/DDBJ whole genome shotgun (WGS) entry which is preliminary data.</text>
</comment>
<keyword evidence="6 7" id="KW-0472">Membrane</keyword>
<dbReference type="PANTHER" id="PTHR33281">
    <property type="entry name" value="UPF0187 PROTEIN YNEE"/>
    <property type="match status" value="1"/>
</dbReference>
<dbReference type="PANTHER" id="PTHR33281:SF1">
    <property type="entry name" value="VOLTAGE-DEPENDENT CHLORIDE CHANNEL 1, CHLOROPLASTIC"/>
    <property type="match status" value="1"/>
</dbReference>
<dbReference type="OMA" id="RFLMAWL"/>
<reference evidence="8 9" key="1">
    <citation type="journal article" date="2021" name="Nat. Plants">
        <title>The Taxus genome provides insights into paclitaxel biosynthesis.</title>
        <authorList>
            <person name="Xiong X."/>
            <person name="Gou J."/>
            <person name="Liao Q."/>
            <person name="Li Y."/>
            <person name="Zhou Q."/>
            <person name="Bi G."/>
            <person name="Li C."/>
            <person name="Du R."/>
            <person name="Wang X."/>
            <person name="Sun T."/>
            <person name="Guo L."/>
            <person name="Liang H."/>
            <person name="Lu P."/>
            <person name="Wu Y."/>
            <person name="Zhang Z."/>
            <person name="Ro D.K."/>
            <person name="Shang Y."/>
            <person name="Huang S."/>
            <person name="Yan J."/>
        </authorList>
    </citation>
    <scope>NUCLEOTIDE SEQUENCE [LARGE SCALE GENOMIC DNA]</scope>
    <source>
        <strain evidence="8">Ta-2019</strain>
    </source>
</reference>
<organism evidence="8 9">
    <name type="scientific">Taxus chinensis</name>
    <name type="common">Chinese yew</name>
    <name type="synonym">Taxus wallichiana var. chinensis</name>
    <dbReference type="NCBI Taxonomy" id="29808"/>
    <lineage>
        <taxon>Eukaryota</taxon>
        <taxon>Viridiplantae</taxon>
        <taxon>Streptophyta</taxon>
        <taxon>Embryophyta</taxon>
        <taxon>Tracheophyta</taxon>
        <taxon>Spermatophyta</taxon>
        <taxon>Pinopsida</taxon>
        <taxon>Pinidae</taxon>
        <taxon>Conifers II</taxon>
        <taxon>Cupressales</taxon>
        <taxon>Taxaceae</taxon>
        <taxon>Taxus</taxon>
    </lineage>
</organism>
<keyword evidence="3 7" id="KW-0812">Transmembrane</keyword>
<evidence type="ECO:0000256" key="7">
    <source>
        <dbReference type="SAM" id="Phobius"/>
    </source>
</evidence>
<evidence type="ECO:0000256" key="2">
    <source>
        <dbReference type="ARBA" id="ARBA00022448"/>
    </source>
</evidence>
<accession>A0AA38GYY1</accession>
<protein>
    <submittedName>
        <fullName evidence="8">Uncharacterized protein</fullName>
    </submittedName>
</protein>
<evidence type="ECO:0000256" key="3">
    <source>
        <dbReference type="ARBA" id="ARBA00022692"/>
    </source>
</evidence>
<comment type="subcellular location">
    <subcellularLocation>
        <location evidence="1">Membrane</location>
        <topology evidence="1">Multi-pass membrane protein</topology>
    </subcellularLocation>
</comment>
<dbReference type="AlphaFoldDB" id="A0AA38GYY1"/>
<evidence type="ECO:0000313" key="8">
    <source>
        <dbReference type="EMBL" id="KAH9331332.1"/>
    </source>
</evidence>
<dbReference type="Proteomes" id="UP000824469">
    <property type="component" value="Unassembled WGS sequence"/>
</dbReference>
<keyword evidence="4 7" id="KW-1133">Transmembrane helix</keyword>
<evidence type="ECO:0000256" key="1">
    <source>
        <dbReference type="ARBA" id="ARBA00004141"/>
    </source>
</evidence>
<keyword evidence="9" id="KW-1185">Reference proteome</keyword>
<dbReference type="InterPro" id="IPR044669">
    <property type="entry name" value="YneE/VCCN1/2-like"/>
</dbReference>
<dbReference type="GO" id="GO:0016020">
    <property type="term" value="C:membrane"/>
    <property type="evidence" value="ECO:0007669"/>
    <property type="project" value="UniProtKB-SubCell"/>
</dbReference>
<dbReference type="Pfam" id="PF25539">
    <property type="entry name" value="Bestrophin_2"/>
    <property type="match status" value="1"/>
</dbReference>
<evidence type="ECO:0000256" key="5">
    <source>
        <dbReference type="ARBA" id="ARBA00023065"/>
    </source>
</evidence>
<feature type="transmembrane region" description="Helical" evidence="7">
    <location>
        <begin position="122"/>
        <end position="143"/>
    </location>
</feature>
<dbReference type="GO" id="GO:0005254">
    <property type="term" value="F:chloride channel activity"/>
    <property type="evidence" value="ECO:0007669"/>
    <property type="project" value="InterPro"/>
</dbReference>